<feature type="compositionally biased region" description="Acidic residues" evidence="1">
    <location>
        <begin position="1365"/>
        <end position="1400"/>
    </location>
</feature>
<evidence type="ECO:0000313" key="3">
    <source>
        <dbReference type="EMBL" id="GBG64012.1"/>
    </source>
</evidence>
<evidence type="ECO:0000256" key="1">
    <source>
        <dbReference type="SAM" id="MobiDB-lite"/>
    </source>
</evidence>
<dbReference type="PANTHER" id="PTHR47266">
    <property type="entry name" value="ENDONUCLEASE-RELATED"/>
    <property type="match status" value="1"/>
</dbReference>
<evidence type="ECO:0000259" key="2">
    <source>
        <dbReference type="Pfam" id="PF17921"/>
    </source>
</evidence>
<evidence type="ECO:0000313" key="4">
    <source>
        <dbReference type="Proteomes" id="UP000265515"/>
    </source>
</evidence>
<dbReference type="Gramene" id="GBG64012">
    <property type="protein sequence ID" value="GBG64012"/>
    <property type="gene ID" value="CBR_g40257"/>
</dbReference>
<dbReference type="InterPro" id="IPR052160">
    <property type="entry name" value="Gypsy_RT_Integrase-like"/>
</dbReference>
<organism evidence="3 4">
    <name type="scientific">Chara braunii</name>
    <name type="common">Braun's stonewort</name>
    <dbReference type="NCBI Taxonomy" id="69332"/>
    <lineage>
        <taxon>Eukaryota</taxon>
        <taxon>Viridiplantae</taxon>
        <taxon>Streptophyta</taxon>
        <taxon>Charophyceae</taxon>
        <taxon>Charales</taxon>
        <taxon>Characeae</taxon>
        <taxon>Chara</taxon>
    </lineage>
</organism>
<feature type="region of interest" description="Disordered" evidence="1">
    <location>
        <begin position="1354"/>
        <end position="1469"/>
    </location>
</feature>
<reference evidence="3 4" key="1">
    <citation type="journal article" date="2018" name="Cell">
        <title>The Chara Genome: Secondary Complexity and Implications for Plant Terrestrialization.</title>
        <authorList>
            <person name="Nishiyama T."/>
            <person name="Sakayama H."/>
            <person name="Vries J.D."/>
            <person name="Buschmann H."/>
            <person name="Saint-Marcoux D."/>
            <person name="Ullrich K.K."/>
            <person name="Haas F.B."/>
            <person name="Vanderstraeten L."/>
            <person name="Becker D."/>
            <person name="Lang D."/>
            <person name="Vosolsobe S."/>
            <person name="Rombauts S."/>
            <person name="Wilhelmsson P.K.I."/>
            <person name="Janitza P."/>
            <person name="Kern R."/>
            <person name="Heyl A."/>
            <person name="Rumpler F."/>
            <person name="Villalobos L.I.A.C."/>
            <person name="Clay J.M."/>
            <person name="Skokan R."/>
            <person name="Toyoda A."/>
            <person name="Suzuki Y."/>
            <person name="Kagoshima H."/>
            <person name="Schijlen E."/>
            <person name="Tajeshwar N."/>
            <person name="Catarino B."/>
            <person name="Hetherington A.J."/>
            <person name="Saltykova A."/>
            <person name="Bonnot C."/>
            <person name="Breuninger H."/>
            <person name="Symeonidi A."/>
            <person name="Radhakrishnan G.V."/>
            <person name="Van Nieuwerburgh F."/>
            <person name="Deforce D."/>
            <person name="Chang C."/>
            <person name="Karol K.G."/>
            <person name="Hedrich R."/>
            <person name="Ulvskov P."/>
            <person name="Glockner G."/>
            <person name="Delwiche C.F."/>
            <person name="Petrasek J."/>
            <person name="Van de Peer Y."/>
            <person name="Friml J."/>
            <person name="Beilby M."/>
            <person name="Dolan L."/>
            <person name="Kohara Y."/>
            <person name="Sugano S."/>
            <person name="Fujiyama A."/>
            <person name="Delaux P.-M."/>
            <person name="Quint M."/>
            <person name="TheiBen G."/>
            <person name="Hagemann M."/>
            <person name="Harholt J."/>
            <person name="Dunand C."/>
            <person name="Zachgo S."/>
            <person name="Langdale J."/>
            <person name="Maumus F."/>
            <person name="Straeten D.V.D."/>
            <person name="Gould S.B."/>
            <person name="Rensing S.A."/>
        </authorList>
    </citation>
    <scope>NUCLEOTIDE SEQUENCE [LARGE SCALE GENOMIC DNA]</scope>
    <source>
        <strain evidence="3 4">S276</strain>
    </source>
</reference>
<dbReference type="EMBL" id="BFEA01000045">
    <property type="protein sequence ID" value="GBG64012.1"/>
    <property type="molecule type" value="Genomic_DNA"/>
</dbReference>
<protein>
    <recommendedName>
        <fullName evidence="2">Integrase zinc-binding domain-containing protein</fullName>
    </recommendedName>
</protein>
<feature type="region of interest" description="Disordered" evidence="1">
    <location>
        <begin position="1295"/>
        <end position="1328"/>
    </location>
</feature>
<dbReference type="Pfam" id="PF17921">
    <property type="entry name" value="Integrase_H2C2"/>
    <property type="match status" value="1"/>
</dbReference>
<dbReference type="Gene3D" id="1.10.340.70">
    <property type="match status" value="1"/>
</dbReference>
<name>A0A388K1T0_CHABU</name>
<keyword evidence="4" id="KW-1185">Reference proteome</keyword>
<dbReference type="InterPro" id="IPR041588">
    <property type="entry name" value="Integrase_H2C2"/>
</dbReference>
<sequence>MFDFQLEHILGNKNRADGLSRIEWEKPGEAKEEAPPVDGFLEEDDMQLHVNAWALRIDNNEARDGKPMWFAPTTFMKDGRLVLKPFVEEDPWGERNGEWMAELALAESYRLTDEPVPIEAGTGQVDRHLLTVGRVHYLVNSLLQVRTGEERGTVKADEIVLGDEPEFDEEMEGEEFEQGEISEDFREEEYDGFHLEMGLLLSGDKREREVGEKTLRMRDHYVVRGDHLFIRDERGRPRRVNYGRNRQIDVIATFHDGPVGGHRGFAATLKKVTEVYFWKNMYGMVRKYCESCVSCKVRLPIRYKEPLHPRYIKDVGAVVHLDLLAMPPGLGVYNYIFDARDNLTGFVDGKTIRTKTGAEGVGTPTMLLRVTGVGECQLKIEEITTDCLGWMTFKTEMRAGYGDLRRDENKDDIIFNGTNVEDFEDNIALYAEKKGWKEEEKLEQKQPAFGPSSPPTPRPPIDVDALYFLEYKDGVRTKREFEISPAQVVDLGEWEDLYNQRSLDPVLVEGIKEAMRLAIENKEQSYELPTLKLAPLRLDKPTIGTKAQRLRLEDWRDDLAGQYYYYAVCGQHNAAAARSLLGSVVTRKYNFEWWSARMVYFSEYDFEGHDKSPDADWSQKCPFLNIRFTIFKKFESRGLDTELWDDSRKYVIDSSLFKDCPPYMGCDADQSIQATEKLAGHKKLSVDWRNKVLSVLTGSRLKSREIALAEGIVHIKWKDTGDVTSIASFDNDPLEADIRSAEVKEAVVATKSHTFVLDLCEPVDLKLWKSQAFDSLDSQLQMWCPSHWTLVVFVSRQQNLSFLTSMNHLSFVKLLEGKWVRRNHQKKSFPVGNNLYTEDDRMYILFKGDELRTNTSIVYEGKLVAGNAAAVRLPQKVTQMDVSDIPFNPCDWSHTSPARRGSVYGDMERNPAQFVNLLESINKKGEGVVFLGKPHARSVWELLKAGRHVIAMEGNADLLQFAIDLVKSEVNSGAHNCEFMVVNGTRAHTWNNKTDIWFKLIARKRNKIYDFLLLQTRPKKDTDAEYVRRKDHMFTLLDNYHGASRMNGKTFLERLQSLYFVESEKELTFDSYSSLISTEDEETTGIEFDANVNEEGSDTESLNLQYYPHPAQHATGLSLEGPSTSPTSLVSPMVKQAPDTTPMKLLERLQALASDHRTLRPGSDIPPDHLSWKNDNIHFLPEPQSHSPEVDWGHDMIWHPGVIQPAIRKGDWIMDVAVLGGGWMPLPRGSKSNFLDVSRIAVLQKVRAENDSFAPNDVSVISTAGRLFNELRDKRWLELTEDYYDLDTIPSKGRVDWKIPPPGGTHEDGEVRRDPNFFRQGGPTRDCGAGGRGCVRGARRAFVGIRHGFGRSGWIARDGGRVMDEEKEGEEGDKGEEWEEGGDEGEEEEEEGEEGGETELGELFGGKEGGKGEVGTGDDGRTFRDDDSGSGESSDGFRQLYGEHREEDDDDDDTTQVVTSLSAERDDYEGQAMTSVVDLQHRFNEARVAVSLSKPSVCIDVEEVIDGILGDHHMSAQPSSTPDVDDPRNIKPSATSAVAFSPPNSPILPPTIARGGEVRAMTPGTGWGGFTAVTAIGSLRVLDDIKRGLVPPNTVLSTLDDGLDHRYKEGRMAQWLASPTYSDGPEMPIDVKGGVSVVMPEEGTWTDLEPAYQTVMLAESDAFLWIETMWSKVTLTRITSCLLDLEFRGTVEARGWIYLSKERETAMVVELALGKLLYKLSREAEWEVVWAVCQRVEMTMESIDVRVELGDRENVQKPYRALRGWTPRRVEGGVEMVLPTRNEWRGAACDWVRVDMVPTMFFLWVERVWDPVRENEAWDEIAEGNVEALGTVCLSKNGWYMFCTHVAAGRDPMWTLEDAEWLTWAMGQDFANEGWDEVGSRVMMGGWEDLRLPYQLVQVRVPHFVADWFGGYKHIRAVAESMDEVEIGFAWLSDAYYEASLRFGPFHGDQAEEVVEILKELKDYRLEVGEEVEEAILQLVEDTVYLVVELEWRARGEFGGTNLELPGRVRATGSLYLSDAGWRTFGVALADGGDPVRMFDGAWQVTWRDGFAFANPDRDNMTATVRVVEVGTSILPYENVRMVLPPFLLERMRGVERAEMAVIALGRLSFGNMTIYREYYRSFLELGPLDEEQEYEVLNILQAVVGTRPGIPTVTEEVVWEIARCEIGCGLTYVDDIRRLFEGEEE</sequence>
<feature type="compositionally biased region" description="Basic and acidic residues" evidence="1">
    <location>
        <begin position="1418"/>
        <end position="1427"/>
    </location>
</feature>
<proteinExistence type="predicted"/>
<comment type="caution">
    <text evidence="3">The sequence shown here is derived from an EMBL/GenBank/DDBJ whole genome shotgun (WGS) entry which is preliminary data.</text>
</comment>
<feature type="compositionally biased region" description="Basic and acidic residues" evidence="1">
    <location>
        <begin position="1305"/>
        <end position="1316"/>
    </location>
</feature>
<feature type="domain" description="Integrase zinc-binding" evidence="2">
    <location>
        <begin position="247"/>
        <end position="298"/>
    </location>
</feature>
<dbReference type="Proteomes" id="UP000265515">
    <property type="component" value="Unassembled WGS sequence"/>
</dbReference>
<accession>A0A388K1T0</accession>
<feature type="compositionally biased region" description="Polar residues" evidence="1">
    <location>
        <begin position="1121"/>
        <end position="1130"/>
    </location>
</feature>
<gene>
    <name evidence="3" type="ORF">CBR_g40257</name>
</gene>
<feature type="compositionally biased region" description="Gly residues" evidence="1">
    <location>
        <begin position="1403"/>
        <end position="1417"/>
    </location>
</feature>
<feature type="region of interest" description="Disordered" evidence="1">
    <location>
        <begin position="1113"/>
        <end position="1135"/>
    </location>
</feature>